<organism evidence="1 2">
    <name type="scientific">Amycolatopsis cynarae</name>
    <dbReference type="NCBI Taxonomy" id="2995223"/>
    <lineage>
        <taxon>Bacteria</taxon>
        <taxon>Bacillati</taxon>
        <taxon>Actinomycetota</taxon>
        <taxon>Actinomycetes</taxon>
        <taxon>Pseudonocardiales</taxon>
        <taxon>Pseudonocardiaceae</taxon>
        <taxon>Amycolatopsis</taxon>
    </lineage>
</organism>
<dbReference type="RefSeq" id="WP_268754017.1">
    <property type="nucleotide sequence ID" value="NZ_CP113836.1"/>
</dbReference>
<dbReference type="Proteomes" id="UP001163203">
    <property type="component" value="Chromosome"/>
</dbReference>
<keyword evidence="2" id="KW-1185">Reference proteome</keyword>
<gene>
    <name evidence="1" type="ORF">ORV05_22560</name>
</gene>
<name>A0ABY7AX63_9PSEU</name>
<evidence type="ECO:0000313" key="2">
    <source>
        <dbReference type="Proteomes" id="UP001163203"/>
    </source>
</evidence>
<proteinExistence type="predicted"/>
<accession>A0ABY7AX63</accession>
<protein>
    <submittedName>
        <fullName evidence="1">Uncharacterized protein</fullName>
    </submittedName>
</protein>
<evidence type="ECO:0000313" key="1">
    <source>
        <dbReference type="EMBL" id="WAL63774.1"/>
    </source>
</evidence>
<dbReference type="EMBL" id="CP113836">
    <property type="protein sequence ID" value="WAL63774.1"/>
    <property type="molecule type" value="Genomic_DNA"/>
</dbReference>
<reference evidence="1" key="1">
    <citation type="submission" date="2022-11" db="EMBL/GenBank/DDBJ databases">
        <authorList>
            <person name="Mo P."/>
        </authorList>
    </citation>
    <scope>NUCLEOTIDE SEQUENCE</scope>
    <source>
        <strain evidence="1">HUAS 11-8</strain>
    </source>
</reference>
<sequence>MLIFPEPGAPVRGTLIYSESEYGFRFNVANRYDLHERIGDAGVSSLSIGTLQLEFGVASRQLLFAWGLHPKGQWVDAKVVSPVYAPSIVLVDPDLNYTEGVSVAITPVGSWITEYDRQSGWVVVSAARGRDVDLFEIAEGVLLGRRDGELSSVWLKPAFE</sequence>